<accession>A0A9R1TP34</accession>
<dbReference type="GO" id="GO:0003964">
    <property type="term" value="F:RNA-directed DNA polymerase activity"/>
    <property type="evidence" value="ECO:0007669"/>
    <property type="project" value="UniProtKB-EC"/>
</dbReference>
<evidence type="ECO:0000313" key="4">
    <source>
        <dbReference type="RefSeq" id="XP_011313112.1"/>
    </source>
</evidence>
<name>A0A9R1TP34_9HYME</name>
<dbReference type="KEGG" id="fas:105272611"/>
<protein>
    <recommendedName>
        <fullName evidence="1">RNA-directed DNA polymerase</fullName>
        <ecNumber evidence="1">2.7.7.49</ecNumber>
    </recommendedName>
</protein>
<dbReference type="Gene3D" id="1.10.340.70">
    <property type="match status" value="1"/>
</dbReference>
<evidence type="ECO:0000256" key="1">
    <source>
        <dbReference type="ARBA" id="ARBA00012493"/>
    </source>
</evidence>
<dbReference type="InterPro" id="IPR050951">
    <property type="entry name" value="Retrovirus_Pol_polyprotein"/>
</dbReference>
<dbReference type="InterPro" id="IPR041588">
    <property type="entry name" value="Integrase_H2C2"/>
</dbReference>
<dbReference type="GeneID" id="105272611"/>
<organism evidence="3 4">
    <name type="scientific">Fopius arisanus</name>
    <dbReference type="NCBI Taxonomy" id="64838"/>
    <lineage>
        <taxon>Eukaryota</taxon>
        <taxon>Metazoa</taxon>
        <taxon>Ecdysozoa</taxon>
        <taxon>Arthropoda</taxon>
        <taxon>Hexapoda</taxon>
        <taxon>Insecta</taxon>
        <taxon>Pterygota</taxon>
        <taxon>Neoptera</taxon>
        <taxon>Endopterygota</taxon>
        <taxon>Hymenoptera</taxon>
        <taxon>Apocrita</taxon>
        <taxon>Ichneumonoidea</taxon>
        <taxon>Braconidae</taxon>
        <taxon>Opiinae</taxon>
        <taxon>Fopius</taxon>
    </lineage>
</organism>
<dbReference type="EC" id="2.7.7.49" evidence="1"/>
<dbReference type="Pfam" id="PF00665">
    <property type="entry name" value="rve"/>
    <property type="match status" value="1"/>
</dbReference>
<dbReference type="GO" id="GO:0003676">
    <property type="term" value="F:nucleic acid binding"/>
    <property type="evidence" value="ECO:0007669"/>
    <property type="project" value="InterPro"/>
</dbReference>
<dbReference type="Proteomes" id="UP000694866">
    <property type="component" value="Unplaced"/>
</dbReference>
<dbReference type="AlphaFoldDB" id="A0A9R1TP34"/>
<dbReference type="FunFam" id="1.10.340.70:FF:000001">
    <property type="entry name" value="Retrovirus-related Pol polyprotein from transposon gypsy-like Protein"/>
    <property type="match status" value="1"/>
</dbReference>
<dbReference type="PROSITE" id="PS50994">
    <property type="entry name" value="INTEGRASE"/>
    <property type="match status" value="1"/>
</dbReference>
<feature type="domain" description="Integrase catalytic" evidence="2">
    <location>
        <begin position="49"/>
        <end position="225"/>
    </location>
</feature>
<gene>
    <name evidence="4" type="primary">LOC105272611</name>
</gene>
<dbReference type="PANTHER" id="PTHR37984">
    <property type="entry name" value="PROTEIN CBG26694"/>
    <property type="match status" value="1"/>
</dbReference>
<dbReference type="Gene3D" id="3.30.420.10">
    <property type="entry name" value="Ribonuclease H-like superfamily/Ribonuclease H"/>
    <property type="match status" value="1"/>
</dbReference>
<sequence>MYDGEIPDLEAWKLVVPREYCAPVLEESHCSAQAGHPGTDKTYRRLAQSYYWPKMARDVLAFVSQLAADIVGPLTRSKAGFCYILVVQDLYTKWIEVCPLRQATGRKIRECLEGVVINRWGTPDILLTDNGTEFVNRELKATAQQAGIQLHTTPPFHPQANPVERVNRVLQTMIRAFLGEDHREWDEHLYEFRFAYNTAHHCSTNMTSAFANFGREPIPARSWKKEVGSVEATPPLPAEWETRMRRIDTVRVVITHALEEAHRGQAHYYNLRRRASTYQEGGQVLTRRHALFNAAKNFTASLCTLYQGPWVIKRKVSPTVVELVDLHGRPRGKMSTHDLKIDMSCPGDLPAEDWSISSEMEDLLLREDSDGDIIIVEDLSAPTRTPDPEALARAQRADDANAFYALDDLLQAHLEEFSDSFPDGPLWRPFAQHGSLLRWLTECVPGFDISLWEFVVRATHRRRDQHGSILEETDRAIRAAGSLRFLVPMPTGPLWAPLQQHAIAMRWLGKQFSTFFQDLIQ</sequence>
<reference evidence="4" key="1">
    <citation type="submission" date="2025-08" db="UniProtKB">
        <authorList>
            <consortium name="RefSeq"/>
        </authorList>
    </citation>
    <scope>IDENTIFICATION</scope>
    <source>
        <strain evidence="4">USDA-PBARC FA_bdor</strain>
        <tissue evidence="4">Whole organism</tissue>
    </source>
</reference>
<proteinExistence type="predicted"/>
<dbReference type="SUPFAM" id="SSF53098">
    <property type="entry name" value="Ribonuclease H-like"/>
    <property type="match status" value="1"/>
</dbReference>
<dbReference type="GO" id="GO:0015074">
    <property type="term" value="P:DNA integration"/>
    <property type="evidence" value="ECO:0007669"/>
    <property type="project" value="InterPro"/>
</dbReference>
<dbReference type="OrthoDB" id="7697376at2759"/>
<dbReference type="Pfam" id="PF17921">
    <property type="entry name" value="Integrase_H2C2"/>
    <property type="match status" value="1"/>
</dbReference>
<evidence type="ECO:0000313" key="3">
    <source>
        <dbReference type="Proteomes" id="UP000694866"/>
    </source>
</evidence>
<dbReference type="InterPro" id="IPR036397">
    <property type="entry name" value="RNaseH_sf"/>
</dbReference>
<evidence type="ECO:0000259" key="2">
    <source>
        <dbReference type="PROSITE" id="PS50994"/>
    </source>
</evidence>
<dbReference type="RefSeq" id="XP_011313112.1">
    <property type="nucleotide sequence ID" value="XM_011314810.1"/>
</dbReference>
<dbReference type="InterPro" id="IPR012337">
    <property type="entry name" value="RNaseH-like_sf"/>
</dbReference>
<keyword evidence="3" id="KW-1185">Reference proteome</keyword>
<dbReference type="InterPro" id="IPR001584">
    <property type="entry name" value="Integrase_cat-core"/>
</dbReference>
<dbReference type="PANTHER" id="PTHR37984:SF5">
    <property type="entry name" value="PROTEIN NYNRIN-LIKE"/>
    <property type="match status" value="1"/>
</dbReference>